<dbReference type="EMBL" id="QMEY01000015">
    <property type="protein sequence ID" value="RBQ16644.1"/>
    <property type="molecule type" value="Genomic_DNA"/>
</dbReference>
<evidence type="ECO:0000313" key="1">
    <source>
        <dbReference type="EMBL" id="RBQ16644.1"/>
    </source>
</evidence>
<dbReference type="AlphaFoldDB" id="A0A366LTK8"/>
<organism evidence="1 2">
    <name type="scientific">Spongiactinospora rosea</name>
    <dbReference type="NCBI Taxonomy" id="2248750"/>
    <lineage>
        <taxon>Bacteria</taxon>
        <taxon>Bacillati</taxon>
        <taxon>Actinomycetota</taxon>
        <taxon>Actinomycetes</taxon>
        <taxon>Streptosporangiales</taxon>
        <taxon>Streptosporangiaceae</taxon>
        <taxon>Spongiactinospora</taxon>
    </lineage>
</organism>
<reference evidence="1 2" key="1">
    <citation type="submission" date="2018-06" db="EMBL/GenBank/DDBJ databases">
        <title>Sphaerisporangium craniellae sp. nov., isolated from a marine sponge in the South China Sea.</title>
        <authorList>
            <person name="Li L."/>
        </authorList>
    </citation>
    <scope>NUCLEOTIDE SEQUENCE [LARGE SCALE GENOMIC DNA]</scope>
    <source>
        <strain evidence="1 2">LHW63015</strain>
    </source>
</reference>
<evidence type="ECO:0000313" key="2">
    <source>
        <dbReference type="Proteomes" id="UP000253303"/>
    </source>
</evidence>
<gene>
    <name evidence="1" type="ORF">DP939_28540</name>
</gene>
<comment type="caution">
    <text evidence="1">The sequence shown here is derived from an EMBL/GenBank/DDBJ whole genome shotgun (WGS) entry which is preliminary data.</text>
</comment>
<name>A0A366LTK8_9ACTN</name>
<keyword evidence="2" id="KW-1185">Reference proteome</keyword>
<protein>
    <submittedName>
        <fullName evidence="1">Uncharacterized protein</fullName>
    </submittedName>
</protein>
<dbReference type="Proteomes" id="UP000253303">
    <property type="component" value="Unassembled WGS sequence"/>
</dbReference>
<sequence length="83" mass="8817">MQVSLLAAAFDPDLPAMDFSVLAGAAGARRVIPRRLLLTGPYPGWTCDAQLLVGASRATYDRQPSRKVRACWATGSGAIQNAE</sequence>
<proteinExistence type="predicted"/>
<accession>A0A366LTK8</accession>